<dbReference type="AlphaFoldDB" id="A0AAW0D0R2"/>
<evidence type="ECO:0000256" key="1">
    <source>
        <dbReference type="SAM" id="MobiDB-lite"/>
    </source>
</evidence>
<sequence>MSFVKSPTVEQCLSLLQRFPNLENVDDAAQALSIIITMFSLEPGIPMNPRYEYINHGLELLKNKRDLHDKLKIAHAEKSYNDLRTSVLLQRPDCILPKAARDLLDELEAPMASFLKEDPPIEHWASQPPSLDRDIEAHINSLQLLGKGLPLVILKDLGCFVHNPVLSSRVQNLFTRGKKTVIVNTSGSGKTRLTFEGLCHNWGFYFAHRNLFAGDGSTDLAVTAEHISALLDPGTSLDKHHAAAERHLSQLLLARLLFFRMFLKLCVEGGLTLTDEHKKQWLLLQVYPGLGSTADIFKTLTVFLSEYDSNLLIPDTVARIRELLGSDSHLFLVLDEAQTAANTFPDPKEFDLNYGTYPYLRKIVDTWDQHFSPDSISWVIAGTRVPKRIFEAPQYRYMRQFLPPSLLHTDSGKAFLQRAWAWTRGRHRYTASLLTELLVWNFQQPHTVLDTYIEKVTHFRPTDGKQWTEAESRENVIIPKNLDSLRLSTNDFSSLDHLDVRESLREVIYHYIAADRPWPVFGRDMIGASANLGRFIDRDLEQVVFNEPIALVGGASFLTELPSDSLLRRYTFVDNCLVAFQRTPPPSAKAFAAYLAFYFHRALAVKPKLSDVFTFTNPVPAWAKQSVELLKPLRTLDYCPLATSTTSLEEVMTWLARSTSDRTPFCIPAAAASSPDLLFVLKLKNGVCITVAMRLSVGDSDGGELLADLEDEKMFCGSENDAEFKSHQRAIELLNSFEDDDVEGTPKKKVDKGKKKEGTTPRVLCVVAAFNKQIDLGSPLEGGLSSAQAALSLEMFNEVIANLAPKTFVGSVASNVLKRKRDDLEIDSDEGGKEDREGRGRERKRHHTAPPERGDDTDAEMTSPGHKYHTRSQDRPGKKGSPVQRSLQEGRYKGRLLAAK</sequence>
<feature type="region of interest" description="Disordered" evidence="1">
    <location>
        <begin position="826"/>
        <end position="900"/>
    </location>
</feature>
<keyword evidence="3" id="KW-1185">Reference proteome</keyword>
<organism evidence="2 3">
    <name type="scientific">Favolaschia claudopus</name>
    <dbReference type="NCBI Taxonomy" id="2862362"/>
    <lineage>
        <taxon>Eukaryota</taxon>
        <taxon>Fungi</taxon>
        <taxon>Dikarya</taxon>
        <taxon>Basidiomycota</taxon>
        <taxon>Agaricomycotina</taxon>
        <taxon>Agaricomycetes</taxon>
        <taxon>Agaricomycetidae</taxon>
        <taxon>Agaricales</taxon>
        <taxon>Marasmiineae</taxon>
        <taxon>Mycenaceae</taxon>
        <taxon>Favolaschia</taxon>
    </lineage>
</organism>
<protein>
    <submittedName>
        <fullName evidence="2">Uncharacterized protein</fullName>
    </submittedName>
</protein>
<dbReference type="Proteomes" id="UP001362999">
    <property type="component" value="Unassembled WGS sequence"/>
</dbReference>
<reference evidence="2 3" key="1">
    <citation type="journal article" date="2024" name="J Genomics">
        <title>Draft genome sequencing and assembly of Favolaschia claudopus CIRM-BRFM 2984 isolated from oak limbs.</title>
        <authorList>
            <person name="Navarro D."/>
            <person name="Drula E."/>
            <person name="Chaduli D."/>
            <person name="Cazenave R."/>
            <person name="Ahrendt S."/>
            <person name="Wang J."/>
            <person name="Lipzen A."/>
            <person name="Daum C."/>
            <person name="Barry K."/>
            <person name="Grigoriev I.V."/>
            <person name="Favel A."/>
            <person name="Rosso M.N."/>
            <person name="Martin F."/>
        </authorList>
    </citation>
    <scope>NUCLEOTIDE SEQUENCE [LARGE SCALE GENOMIC DNA]</scope>
    <source>
        <strain evidence="2 3">CIRM-BRFM 2984</strain>
    </source>
</reference>
<name>A0AAW0D0R2_9AGAR</name>
<feature type="compositionally biased region" description="Basic and acidic residues" evidence="1">
    <location>
        <begin position="830"/>
        <end position="840"/>
    </location>
</feature>
<evidence type="ECO:0000313" key="3">
    <source>
        <dbReference type="Proteomes" id="UP001362999"/>
    </source>
</evidence>
<evidence type="ECO:0000313" key="2">
    <source>
        <dbReference type="EMBL" id="KAK7044939.1"/>
    </source>
</evidence>
<accession>A0AAW0D0R2</accession>
<dbReference type="EMBL" id="JAWWNJ010000011">
    <property type="protein sequence ID" value="KAK7044939.1"/>
    <property type="molecule type" value="Genomic_DNA"/>
</dbReference>
<gene>
    <name evidence="2" type="ORF">R3P38DRAFT_2881818</name>
</gene>
<proteinExistence type="predicted"/>
<comment type="caution">
    <text evidence="2">The sequence shown here is derived from an EMBL/GenBank/DDBJ whole genome shotgun (WGS) entry which is preliminary data.</text>
</comment>